<dbReference type="SUPFAM" id="SSF111369">
    <property type="entry name" value="HlyD-like secretion proteins"/>
    <property type="match status" value="2"/>
</dbReference>
<feature type="signal peptide" evidence="3">
    <location>
        <begin position="1"/>
        <end position="33"/>
    </location>
</feature>
<keyword evidence="3" id="KW-0732">Signal</keyword>
<feature type="domain" description="CusB-like beta-barrel" evidence="5">
    <location>
        <begin position="321"/>
        <end position="388"/>
    </location>
</feature>
<comment type="caution">
    <text evidence="7">The sequence shown here is derived from an EMBL/GenBank/DDBJ whole genome shotgun (WGS) entry which is preliminary data.</text>
</comment>
<protein>
    <submittedName>
        <fullName evidence="7">Efflux RND transporter periplasmic adaptor subunit</fullName>
    </submittedName>
</protein>
<dbReference type="Pfam" id="PF25954">
    <property type="entry name" value="Beta-barrel_RND_2"/>
    <property type="match status" value="1"/>
</dbReference>
<keyword evidence="8" id="KW-1185">Reference proteome</keyword>
<dbReference type="InterPro" id="IPR006143">
    <property type="entry name" value="RND_pump_MFP"/>
</dbReference>
<keyword evidence="2" id="KW-0175">Coiled coil</keyword>
<feature type="chain" id="PRO_5045340422" evidence="3">
    <location>
        <begin position="34"/>
        <end position="468"/>
    </location>
</feature>
<dbReference type="NCBIfam" id="TIGR01730">
    <property type="entry name" value="RND_mfp"/>
    <property type="match status" value="1"/>
</dbReference>
<reference evidence="8" key="1">
    <citation type="journal article" date="2019" name="Int. J. Syst. Evol. Microbiol.">
        <title>The Global Catalogue of Microorganisms (GCM) 10K type strain sequencing project: providing services to taxonomists for standard genome sequencing and annotation.</title>
        <authorList>
            <consortium name="The Broad Institute Genomics Platform"/>
            <consortium name="The Broad Institute Genome Sequencing Center for Infectious Disease"/>
            <person name="Wu L."/>
            <person name="Ma J."/>
        </authorList>
    </citation>
    <scope>NUCLEOTIDE SEQUENCE [LARGE SCALE GENOMIC DNA]</scope>
    <source>
        <strain evidence="8">TISTR 1827</strain>
    </source>
</reference>
<dbReference type="InterPro" id="IPR059052">
    <property type="entry name" value="HH_YbhG-like"/>
</dbReference>
<dbReference type="InterPro" id="IPR058792">
    <property type="entry name" value="Beta-barrel_RND_2"/>
</dbReference>
<gene>
    <name evidence="7" type="ORF">ACFSW5_08335</name>
</gene>
<dbReference type="Pfam" id="PF25989">
    <property type="entry name" value="YknX_C"/>
    <property type="match status" value="1"/>
</dbReference>
<evidence type="ECO:0000313" key="8">
    <source>
        <dbReference type="Proteomes" id="UP001597493"/>
    </source>
</evidence>
<dbReference type="PANTHER" id="PTHR30469:SF15">
    <property type="entry name" value="HLYD FAMILY OF SECRETION PROTEINS"/>
    <property type="match status" value="1"/>
</dbReference>
<accession>A0ABW5QV12</accession>
<organism evidence="7 8">
    <name type="scientific">Paenibacillus thailandensis</name>
    <dbReference type="NCBI Taxonomy" id="393250"/>
    <lineage>
        <taxon>Bacteria</taxon>
        <taxon>Bacillati</taxon>
        <taxon>Bacillota</taxon>
        <taxon>Bacilli</taxon>
        <taxon>Bacillales</taxon>
        <taxon>Paenibacillaceae</taxon>
        <taxon>Paenibacillus</taxon>
    </lineage>
</organism>
<evidence type="ECO:0000259" key="6">
    <source>
        <dbReference type="Pfam" id="PF25989"/>
    </source>
</evidence>
<dbReference type="PANTHER" id="PTHR30469">
    <property type="entry name" value="MULTIDRUG RESISTANCE PROTEIN MDTA"/>
    <property type="match status" value="1"/>
</dbReference>
<evidence type="ECO:0000313" key="7">
    <source>
        <dbReference type="EMBL" id="MFD2660279.1"/>
    </source>
</evidence>
<evidence type="ECO:0000259" key="4">
    <source>
        <dbReference type="Pfam" id="PF25881"/>
    </source>
</evidence>
<evidence type="ECO:0000256" key="3">
    <source>
        <dbReference type="SAM" id="SignalP"/>
    </source>
</evidence>
<dbReference type="Gene3D" id="2.40.420.20">
    <property type="match status" value="1"/>
</dbReference>
<dbReference type="Gene3D" id="2.40.30.170">
    <property type="match status" value="1"/>
</dbReference>
<feature type="domain" description="YbhG-like alpha-helical hairpin" evidence="4">
    <location>
        <begin position="138"/>
        <end position="252"/>
    </location>
</feature>
<proteinExistence type="inferred from homology"/>
<dbReference type="RefSeq" id="WP_379271355.1">
    <property type="nucleotide sequence ID" value="NZ_JBHUGT010000005.1"/>
</dbReference>
<sequence>MNENCSGNPGTTHRSKTTAIAACAVALALIASACSSGSGKEAASEAAAGRTVHTEQVKAEQLVSSSSLAGTLEAYEETVVSFEADGRVLSVAVKEGDSVKAGDVLAQLNAADYELQLSRAEAAVQQAEAALQSANAGLNTAEAQVASAEANLRQVNDGARKQELEQAENAVEVARSAYTKAKTDAERTAALYEEGLVTLSDKENAELSLTNAEKQLANAEAQLSLVQEGATDAQKAAAEAGVEQAKAGVATALASQAQAKAAQQEALAAREQAQLMLSRTKLTAPKAGVVLERMVDEGELTGGGQPAIRLGRIDRLKTLLSVPDSEIADWKVGQNVTVELYGETRTGTVANIYPTASAGTGSVRVEVAIENKKLDWAPGQVVKASRSGEAKKGITVPAGAVISNGDKPYVFKAVDGKAVKTDVEIGELYGNRLLIASGLNEGDVIVTSGASLLLDGDPIDTAEEAGND</sequence>
<dbReference type="Gene3D" id="1.10.287.470">
    <property type="entry name" value="Helix hairpin bin"/>
    <property type="match status" value="2"/>
</dbReference>
<dbReference type="Gene3D" id="2.40.50.100">
    <property type="match status" value="2"/>
</dbReference>
<name>A0ABW5QV12_9BACL</name>
<dbReference type="Proteomes" id="UP001597493">
    <property type="component" value="Unassembled WGS sequence"/>
</dbReference>
<feature type="coiled-coil region" evidence="2">
    <location>
        <begin position="110"/>
        <end position="229"/>
    </location>
</feature>
<evidence type="ECO:0000259" key="5">
    <source>
        <dbReference type="Pfam" id="PF25954"/>
    </source>
</evidence>
<evidence type="ECO:0000256" key="1">
    <source>
        <dbReference type="ARBA" id="ARBA00009477"/>
    </source>
</evidence>
<feature type="domain" description="YknX-like C-terminal permuted SH3-like" evidence="6">
    <location>
        <begin position="393"/>
        <end position="460"/>
    </location>
</feature>
<dbReference type="Pfam" id="PF25881">
    <property type="entry name" value="HH_YBHG"/>
    <property type="match status" value="1"/>
</dbReference>
<dbReference type="EMBL" id="JBHUMY010000007">
    <property type="protein sequence ID" value="MFD2660279.1"/>
    <property type="molecule type" value="Genomic_DNA"/>
</dbReference>
<evidence type="ECO:0000256" key="2">
    <source>
        <dbReference type="SAM" id="Coils"/>
    </source>
</evidence>
<comment type="similarity">
    <text evidence="1">Belongs to the membrane fusion protein (MFP) (TC 8.A.1) family.</text>
</comment>
<dbReference type="InterPro" id="IPR058637">
    <property type="entry name" value="YknX-like_C"/>
</dbReference>